<comment type="caution">
    <text evidence="1">The sequence shown here is derived from an EMBL/GenBank/DDBJ whole genome shotgun (WGS) entry which is preliminary data.</text>
</comment>
<name>A0A8J3YQ19_9ACTN</name>
<protein>
    <submittedName>
        <fullName evidence="1">Uncharacterized protein</fullName>
    </submittedName>
</protein>
<dbReference type="Proteomes" id="UP000619260">
    <property type="component" value="Unassembled WGS sequence"/>
</dbReference>
<proteinExistence type="predicted"/>
<sequence length="68" mass="7713">MNLRHYALLVRGRLDAATRALFAEYDLDDEPVDIALYDLPMREPAMDALLTRAEALGIRVIAVERGER</sequence>
<keyword evidence="2" id="KW-1185">Reference proteome</keyword>
<dbReference type="AlphaFoldDB" id="A0A8J3YQ19"/>
<evidence type="ECO:0000313" key="2">
    <source>
        <dbReference type="Proteomes" id="UP000619260"/>
    </source>
</evidence>
<dbReference type="RefSeq" id="WP_203901389.1">
    <property type="nucleotide sequence ID" value="NZ_BOPF01000018.1"/>
</dbReference>
<dbReference type="EMBL" id="BOPF01000018">
    <property type="protein sequence ID" value="GIJ47885.1"/>
    <property type="molecule type" value="Genomic_DNA"/>
</dbReference>
<accession>A0A8J3YQ19</accession>
<evidence type="ECO:0000313" key="1">
    <source>
        <dbReference type="EMBL" id="GIJ47885.1"/>
    </source>
</evidence>
<organism evidence="1 2">
    <name type="scientific">Virgisporangium aliadipatigenens</name>
    <dbReference type="NCBI Taxonomy" id="741659"/>
    <lineage>
        <taxon>Bacteria</taxon>
        <taxon>Bacillati</taxon>
        <taxon>Actinomycetota</taxon>
        <taxon>Actinomycetes</taxon>
        <taxon>Micromonosporales</taxon>
        <taxon>Micromonosporaceae</taxon>
        <taxon>Virgisporangium</taxon>
    </lineage>
</organism>
<gene>
    <name evidence="1" type="ORF">Val02_47710</name>
</gene>
<reference evidence="1" key="1">
    <citation type="submission" date="2021-01" db="EMBL/GenBank/DDBJ databases">
        <title>Whole genome shotgun sequence of Virgisporangium aliadipatigenens NBRC 105644.</title>
        <authorList>
            <person name="Komaki H."/>
            <person name="Tamura T."/>
        </authorList>
    </citation>
    <scope>NUCLEOTIDE SEQUENCE</scope>
    <source>
        <strain evidence="1">NBRC 105644</strain>
    </source>
</reference>